<keyword evidence="2" id="KW-0732">Signal</keyword>
<accession>A0AAC9IUE5</accession>
<evidence type="ECO:0000313" key="3">
    <source>
        <dbReference type="EMBL" id="APC00720.1"/>
    </source>
</evidence>
<dbReference type="InterPro" id="IPR029021">
    <property type="entry name" value="Prot-tyrosine_phosphatase-like"/>
</dbReference>
<evidence type="ECO:0000313" key="4">
    <source>
        <dbReference type="Proteomes" id="UP000182060"/>
    </source>
</evidence>
<dbReference type="PANTHER" id="PTHR31126:SF1">
    <property type="entry name" value="TYROSINE SPECIFIC PROTEIN PHOSPHATASES DOMAIN-CONTAINING PROTEIN"/>
    <property type="match status" value="1"/>
</dbReference>
<evidence type="ECO:0000256" key="2">
    <source>
        <dbReference type="SAM" id="SignalP"/>
    </source>
</evidence>
<dbReference type="GO" id="GO:0004721">
    <property type="term" value="F:phosphoprotein phosphatase activity"/>
    <property type="evidence" value="ECO:0007669"/>
    <property type="project" value="InterPro"/>
</dbReference>
<name>A0AAC9IUE5_9BURK</name>
<dbReference type="AlphaFoldDB" id="A0AAC9IUE5"/>
<comment type="similarity">
    <text evidence="1">Belongs to the protein-tyrosine phosphatase family.</text>
</comment>
<feature type="chain" id="PRO_5042242829" description="Protein-tyrosine-phosphatase" evidence="2">
    <location>
        <begin position="25"/>
        <end position="306"/>
    </location>
</feature>
<reference evidence="3" key="1">
    <citation type="journal article" date="2017" name="Appl. Environ. Microbiol.">
        <title>Microdiversification of a pelagic Polynucleobacter species is mainly driven by acquisition of genomic islands from a partially interspecific gene pool.</title>
        <authorList>
            <person name="Hoetzinger M."/>
            <person name="Hahn M.W."/>
            <person name="Jezberova J."/>
            <person name="Schmidt J."/>
            <person name="Koll U."/>
        </authorList>
    </citation>
    <scope>NUCLEOTIDE SEQUENCE</scope>
    <source>
        <strain evidence="3">MWH-RechtKol4</strain>
    </source>
</reference>
<dbReference type="Gene3D" id="3.90.190.10">
    <property type="entry name" value="Protein tyrosine phosphatase superfamily"/>
    <property type="match status" value="1"/>
</dbReference>
<proteinExistence type="inferred from homology"/>
<protein>
    <recommendedName>
        <fullName evidence="5">Protein-tyrosine-phosphatase</fullName>
    </recommendedName>
</protein>
<sequence>MKQLISKVFIASFILAGSWLPVQAQVPSVALTPGQSLGAFLDIPSLPNLRDIGGYQNNEGLYVVRGKTYRSNAFNPMNAQELAKLGQLDLKNDYDLRTNAEIAAAPDIISSGVHYTQFNVMADDADVAIPPDQLSILFQDPKRTAEKFGGAQGVVNMFTKSYRGFVSMPSAKKNYRSLFLSLQNPTSSPNVFHCTNGKDRTGWAAASLYALLGISKDKIYEDYLLSNQYLLPFHQKEIDAFTAKGGDPEIPISFFGVKPAYLDAAFDEMNKRYGSIEQYFSKGLGIDAATQKKVRAMYLTSAASIK</sequence>
<dbReference type="InterPro" id="IPR026893">
    <property type="entry name" value="Tyr/Ser_Pase_IphP-type"/>
</dbReference>
<dbReference type="PANTHER" id="PTHR31126">
    <property type="entry name" value="TYROSINE-PROTEIN PHOSPHATASE"/>
    <property type="match status" value="1"/>
</dbReference>
<gene>
    <name evidence="3" type="ORF">AOC25_03300</name>
</gene>
<feature type="signal peptide" evidence="2">
    <location>
        <begin position="1"/>
        <end position="24"/>
    </location>
</feature>
<evidence type="ECO:0008006" key="5">
    <source>
        <dbReference type="Google" id="ProtNLM"/>
    </source>
</evidence>
<dbReference type="EMBL" id="CP015017">
    <property type="protein sequence ID" value="APC00720.1"/>
    <property type="molecule type" value="Genomic_DNA"/>
</dbReference>
<evidence type="ECO:0000256" key="1">
    <source>
        <dbReference type="ARBA" id="ARBA00009580"/>
    </source>
</evidence>
<dbReference type="SUPFAM" id="SSF52799">
    <property type="entry name" value="(Phosphotyrosine protein) phosphatases II"/>
    <property type="match status" value="1"/>
</dbReference>
<dbReference type="RefSeq" id="WP_081354811.1">
    <property type="nucleotide sequence ID" value="NZ_CP015016.1"/>
</dbReference>
<organism evidence="3 4">
    <name type="scientific">Polynucleobacter asymbioticus</name>
    <dbReference type="NCBI Taxonomy" id="576611"/>
    <lineage>
        <taxon>Bacteria</taxon>
        <taxon>Pseudomonadati</taxon>
        <taxon>Pseudomonadota</taxon>
        <taxon>Betaproteobacteria</taxon>
        <taxon>Burkholderiales</taxon>
        <taxon>Burkholderiaceae</taxon>
        <taxon>Polynucleobacter</taxon>
    </lineage>
</organism>
<dbReference type="Pfam" id="PF13350">
    <property type="entry name" value="Y_phosphatase3"/>
    <property type="match status" value="1"/>
</dbReference>
<dbReference type="Proteomes" id="UP000182060">
    <property type="component" value="Chromosome"/>
</dbReference>